<dbReference type="Gene3D" id="3.40.50.410">
    <property type="entry name" value="von Willebrand factor, type A domain"/>
    <property type="match status" value="1"/>
</dbReference>
<keyword evidence="1" id="KW-0812">Transmembrane</keyword>
<dbReference type="EMBL" id="JAHHGZ010000054">
    <property type="protein sequence ID" value="MBW4671796.1"/>
    <property type="molecule type" value="Genomic_DNA"/>
</dbReference>
<sequence length="299" mass="33401">MSRFRRSLWLYPLFQIPLMFLVVCLIGATLFWLLGLGRPNVAVAVAVDMSNKTYQGQAFNAPNTVMSQELSAVRAYLDQNQQLKIKNDVQLFGFGERTVPLTNSFTSDRQKIESELNQSLANPALPFQFGGAANLDVAIDQTTKALSSQNRCRNLLLVTNSVSAVSPQTISQAITQKVKINAVVIGNDFSQILPATNATKGLFVPTDLLNIQSFLLDKFFIQVNTNIKWIILWLGGAWIALMWLLVLPLDKWVLQGLMNYPMNISGKYALFNALFWSALTPIIVWQIWQILGLPIFSAC</sequence>
<feature type="transmembrane region" description="Helical" evidence="1">
    <location>
        <begin position="268"/>
        <end position="288"/>
    </location>
</feature>
<protein>
    <submittedName>
        <fullName evidence="2">VWA domain-containing protein</fullName>
    </submittedName>
</protein>
<proteinExistence type="predicted"/>
<dbReference type="SUPFAM" id="SSF53300">
    <property type="entry name" value="vWA-like"/>
    <property type="match status" value="1"/>
</dbReference>
<keyword evidence="1" id="KW-0472">Membrane</keyword>
<organism evidence="2 3">
    <name type="scientific">Cyanomargarita calcarea GSE-NOS-MK-12-04C</name>
    <dbReference type="NCBI Taxonomy" id="2839659"/>
    <lineage>
        <taxon>Bacteria</taxon>
        <taxon>Bacillati</taxon>
        <taxon>Cyanobacteriota</taxon>
        <taxon>Cyanophyceae</taxon>
        <taxon>Nostocales</taxon>
        <taxon>Cyanomargaritaceae</taxon>
        <taxon>Cyanomargarita</taxon>
    </lineage>
</organism>
<dbReference type="AlphaFoldDB" id="A0A951QTF4"/>
<feature type="transmembrane region" description="Helical" evidence="1">
    <location>
        <begin position="229"/>
        <end position="247"/>
    </location>
</feature>
<evidence type="ECO:0000256" key="1">
    <source>
        <dbReference type="SAM" id="Phobius"/>
    </source>
</evidence>
<reference evidence="2" key="2">
    <citation type="journal article" date="2022" name="Microbiol. Resour. Announc.">
        <title>Metagenome Sequencing to Explore Phylogenomics of Terrestrial Cyanobacteria.</title>
        <authorList>
            <person name="Ward R.D."/>
            <person name="Stajich J.E."/>
            <person name="Johansen J.R."/>
            <person name="Huntemann M."/>
            <person name="Clum A."/>
            <person name="Foster B."/>
            <person name="Foster B."/>
            <person name="Roux S."/>
            <person name="Palaniappan K."/>
            <person name="Varghese N."/>
            <person name="Mukherjee S."/>
            <person name="Reddy T.B.K."/>
            <person name="Daum C."/>
            <person name="Copeland A."/>
            <person name="Chen I.A."/>
            <person name="Ivanova N.N."/>
            <person name="Kyrpides N.C."/>
            <person name="Shapiro N."/>
            <person name="Eloe-Fadrosh E.A."/>
            <person name="Pietrasiak N."/>
        </authorList>
    </citation>
    <scope>NUCLEOTIDE SEQUENCE</scope>
    <source>
        <strain evidence="2">GSE-NOS-MK-12-04C</strain>
    </source>
</reference>
<dbReference type="Proteomes" id="UP000729701">
    <property type="component" value="Unassembled WGS sequence"/>
</dbReference>
<accession>A0A951QTF4</accession>
<comment type="caution">
    <text evidence="2">The sequence shown here is derived from an EMBL/GenBank/DDBJ whole genome shotgun (WGS) entry which is preliminary data.</text>
</comment>
<reference evidence="2" key="1">
    <citation type="submission" date="2021-05" db="EMBL/GenBank/DDBJ databases">
        <authorList>
            <person name="Pietrasiak N."/>
            <person name="Ward R."/>
            <person name="Stajich J.E."/>
            <person name="Kurbessoian T."/>
        </authorList>
    </citation>
    <scope>NUCLEOTIDE SEQUENCE</scope>
    <source>
        <strain evidence="2">GSE-NOS-MK-12-04C</strain>
    </source>
</reference>
<dbReference type="InterPro" id="IPR036465">
    <property type="entry name" value="vWFA_dom_sf"/>
</dbReference>
<keyword evidence="1" id="KW-1133">Transmembrane helix</keyword>
<evidence type="ECO:0000313" key="2">
    <source>
        <dbReference type="EMBL" id="MBW4671796.1"/>
    </source>
</evidence>
<evidence type="ECO:0000313" key="3">
    <source>
        <dbReference type="Proteomes" id="UP000729701"/>
    </source>
</evidence>
<gene>
    <name evidence="2" type="ORF">KME60_31330</name>
</gene>
<name>A0A951QTF4_9CYAN</name>